<dbReference type="STRING" id="797209.GCA_000376445_02879"/>
<dbReference type="RefSeq" id="WP_007982465.1">
    <property type="nucleotide sequence ID" value="NZ_AEMG01000025.1"/>
</dbReference>
<dbReference type="Proteomes" id="UP000003751">
    <property type="component" value="Unassembled WGS sequence"/>
</dbReference>
<dbReference type="PATRIC" id="fig|797209.4.peg.3698"/>
<dbReference type="AlphaFoldDB" id="E7QY83"/>
<evidence type="ECO:0000313" key="1">
    <source>
        <dbReference type="EMBL" id="EFW90549.1"/>
    </source>
</evidence>
<sequence length="58" mass="6669">MVRRARRSCFLIDRSGVVRYVWVSDHPIDPTMRRPPLAEVHDAVLEAFGTEPETFGVE</sequence>
<protein>
    <submittedName>
        <fullName evidence="1">Uncharacterized protein</fullName>
    </submittedName>
</protein>
<evidence type="ECO:0000313" key="2">
    <source>
        <dbReference type="Proteomes" id="UP000003751"/>
    </source>
</evidence>
<gene>
    <name evidence="1" type="ORF">ZOD2009_18864</name>
</gene>
<accession>E7QY83</accession>
<dbReference type="SUPFAM" id="SSF52833">
    <property type="entry name" value="Thioredoxin-like"/>
    <property type="match status" value="1"/>
</dbReference>
<proteinExistence type="predicted"/>
<organism evidence="1 2">
    <name type="scientific">Haladaptatus paucihalophilus DX253</name>
    <dbReference type="NCBI Taxonomy" id="797209"/>
    <lineage>
        <taxon>Archaea</taxon>
        <taxon>Methanobacteriati</taxon>
        <taxon>Methanobacteriota</taxon>
        <taxon>Stenosarchaea group</taxon>
        <taxon>Halobacteria</taxon>
        <taxon>Halobacteriales</taxon>
        <taxon>Haladaptataceae</taxon>
        <taxon>Haladaptatus</taxon>
    </lineage>
</organism>
<dbReference type="InterPro" id="IPR036249">
    <property type="entry name" value="Thioredoxin-like_sf"/>
</dbReference>
<reference evidence="1 2" key="1">
    <citation type="journal article" date="2014" name="ISME J.">
        <title>Trehalose/2-sulfotrehalose biosynthesis and glycine-betaine uptake are widely spread mechanisms for osmoadaptation in the Halobacteriales.</title>
        <authorList>
            <person name="Youssef N.H."/>
            <person name="Savage-Ashlock K.N."/>
            <person name="McCully A.L."/>
            <person name="Luedtke B."/>
            <person name="Shaw E.I."/>
            <person name="Hoff W.D."/>
            <person name="Elshahed M.S."/>
        </authorList>
    </citation>
    <scope>NUCLEOTIDE SEQUENCE [LARGE SCALE GENOMIC DNA]</scope>
    <source>
        <strain evidence="1 2">DX253</strain>
    </source>
</reference>
<comment type="caution">
    <text evidence="1">The sequence shown here is derived from an EMBL/GenBank/DDBJ whole genome shotgun (WGS) entry which is preliminary data.</text>
</comment>
<dbReference type="OrthoDB" id="165617at2157"/>
<dbReference type="EMBL" id="AEMG01000025">
    <property type="protein sequence ID" value="EFW90549.1"/>
    <property type="molecule type" value="Genomic_DNA"/>
</dbReference>
<name>E7QY83_HALPU</name>